<dbReference type="EMBL" id="QJKJ01011260">
    <property type="protein sequence ID" value="RDX71609.1"/>
    <property type="molecule type" value="Genomic_DNA"/>
</dbReference>
<keyword evidence="2" id="KW-1185">Reference proteome</keyword>
<evidence type="ECO:0000313" key="2">
    <source>
        <dbReference type="Proteomes" id="UP000257109"/>
    </source>
</evidence>
<accession>A0A371F017</accession>
<dbReference type="AlphaFoldDB" id="A0A371F017"/>
<reference evidence="1" key="1">
    <citation type="submission" date="2018-05" db="EMBL/GenBank/DDBJ databases">
        <title>Draft genome of Mucuna pruriens seed.</title>
        <authorList>
            <person name="Nnadi N.E."/>
            <person name="Vos R."/>
            <person name="Hasami M.H."/>
            <person name="Devisetty U.K."/>
            <person name="Aguiy J.C."/>
        </authorList>
    </citation>
    <scope>NUCLEOTIDE SEQUENCE [LARGE SCALE GENOMIC DNA]</scope>
    <source>
        <strain evidence="1">JCA_2017</strain>
    </source>
</reference>
<sequence length="91" mass="10126">MKASKESSSRKSYLGKFIEKGWVQESKSPSTMPVILMPKRTSLGGCVWNVETRVLDEVILAKTEVIPARRVPLQDDSDTISSSRVQSVCQL</sequence>
<evidence type="ECO:0000313" key="1">
    <source>
        <dbReference type="EMBL" id="RDX71609.1"/>
    </source>
</evidence>
<name>A0A371F017_MUCPR</name>
<feature type="non-terminal residue" evidence="1">
    <location>
        <position position="1"/>
    </location>
</feature>
<comment type="caution">
    <text evidence="1">The sequence shown here is derived from an EMBL/GenBank/DDBJ whole genome shotgun (WGS) entry which is preliminary data.</text>
</comment>
<proteinExistence type="predicted"/>
<gene>
    <name evidence="1" type="ORF">CR513_49025</name>
</gene>
<dbReference type="Proteomes" id="UP000257109">
    <property type="component" value="Unassembled WGS sequence"/>
</dbReference>
<protein>
    <submittedName>
        <fullName evidence="1">Uncharacterized protein</fullName>
    </submittedName>
</protein>
<organism evidence="1 2">
    <name type="scientific">Mucuna pruriens</name>
    <name type="common">Velvet bean</name>
    <name type="synonym">Dolichos pruriens</name>
    <dbReference type="NCBI Taxonomy" id="157652"/>
    <lineage>
        <taxon>Eukaryota</taxon>
        <taxon>Viridiplantae</taxon>
        <taxon>Streptophyta</taxon>
        <taxon>Embryophyta</taxon>
        <taxon>Tracheophyta</taxon>
        <taxon>Spermatophyta</taxon>
        <taxon>Magnoliopsida</taxon>
        <taxon>eudicotyledons</taxon>
        <taxon>Gunneridae</taxon>
        <taxon>Pentapetalae</taxon>
        <taxon>rosids</taxon>
        <taxon>fabids</taxon>
        <taxon>Fabales</taxon>
        <taxon>Fabaceae</taxon>
        <taxon>Papilionoideae</taxon>
        <taxon>50 kb inversion clade</taxon>
        <taxon>NPAAA clade</taxon>
        <taxon>indigoferoid/millettioid clade</taxon>
        <taxon>Phaseoleae</taxon>
        <taxon>Mucuna</taxon>
    </lineage>
</organism>